<dbReference type="InterPro" id="IPR006963">
    <property type="entry name" value="Mopterin_OxRdtase_4Fe-4S_dom"/>
</dbReference>
<accession>A0ABU6IK21</accession>
<organism evidence="8 9">
    <name type="scientific">Adlercreutzia wanghongyangiae</name>
    <dbReference type="NCBI Taxonomy" id="3111451"/>
    <lineage>
        <taxon>Bacteria</taxon>
        <taxon>Bacillati</taxon>
        <taxon>Actinomycetota</taxon>
        <taxon>Coriobacteriia</taxon>
        <taxon>Eggerthellales</taxon>
        <taxon>Eggerthellaceae</taxon>
        <taxon>Adlercreutzia</taxon>
    </lineage>
</organism>
<keyword evidence="5" id="KW-0408">Iron</keyword>
<dbReference type="SUPFAM" id="SSF50692">
    <property type="entry name" value="ADC-like"/>
    <property type="match status" value="1"/>
</dbReference>
<evidence type="ECO:0000256" key="2">
    <source>
        <dbReference type="ARBA" id="ARBA00022723"/>
    </source>
</evidence>
<dbReference type="Gene3D" id="3.30.2070.10">
    <property type="entry name" value="Formate dehydrogenase/DMSO reductase"/>
    <property type="match status" value="1"/>
</dbReference>
<dbReference type="InterPro" id="IPR009010">
    <property type="entry name" value="Asp_de-COase-like_dom_sf"/>
</dbReference>
<dbReference type="SUPFAM" id="SSF53706">
    <property type="entry name" value="Formate dehydrogenase/DMSO reductase, domains 1-3"/>
    <property type="match status" value="1"/>
</dbReference>
<dbReference type="Proteomes" id="UP001349994">
    <property type="component" value="Unassembled WGS sequence"/>
</dbReference>
<name>A0ABU6IK21_9ACTN</name>
<dbReference type="Gene3D" id="3.40.228.10">
    <property type="entry name" value="Dimethylsulfoxide Reductase, domain 2"/>
    <property type="match status" value="1"/>
</dbReference>
<proteinExistence type="inferred from homology"/>
<keyword evidence="2" id="KW-0479">Metal-binding</keyword>
<dbReference type="Pfam" id="PF04879">
    <property type="entry name" value="Molybdop_Fe4S4"/>
    <property type="match status" value="1"/>
</dbReference>
<evidence type="ECO:0000256" key="6">
    <source>
        <dbReference type="ARBA" id="ARBA00023014"/>
    </source>
</evidence>
<dbReference type="Pfam" id="PF01568">
    <property type="entry name" value="Molydop_binding"/>
    <property type="match status" value="1"/>
</dbReference>
<dbReference type="PANTHER" id="PTHR43742:SF6">
    <property type="entry name" value="OXIDOREDUCTASE YYAE-RELATED"/>
    <property type="match status" value="1"/>
</dbReference>
<dbReference type="Gene3D" id="3.40.50.12440">
    <property type="match status" value="2"/>
</dbReference>
<dbReference type="InterPro" id="IPR006657">
    <property type="entry name" value="MoPterin_dinucl-bd_dom"/>
</dbReference>
<dbReference type="InterPro" id="IPR006656">
    <property type="entry name" value="Mopterin_OxRdtase"/>
</dbReference>
<dbReference type="Gene3D" id="3.40.50.740">
    <property type="match status" value="1"/>
</dbReference>
<reference evidence="8 9" key="1">
    <citation type="submission" date="2024-01" db="EMBL/GenBank/DDBJ databases">
        <title>novel species in genus Adlercreutzia.</title>
        <authorList>
            <person name="Liu X."/>
        </authorList>
    </citation>
    <scope>NUCLEOTIDE SEQUENCE [LARGE SCALE GENOMIC DNA]</scope>
    <source>
        <strain evidence="8 9">R7</strain>
    </source>
</reference>
<keyword evidence="6" id="KW-0411">Iron-sulfur</keyword>
<evidence type="ECO:0000256" key="5">
    <source>
        <dbReference type="ARBA" id="ARBA00023004"/>
    </source>
</evidence>
<sequence>MSRAVEKSDRFELGRRAFLQGSAATLGIAALGSAGCAPREEIESLPDTSEPVDEEDEIFQGVCRGNCGGGCRMNVHVRGGKIVKTSKIDADDELDTRICQKGLSHAQRVYAPERVQYPLRRVDGTPRGGGEWERISWDEAIEEIATKWQDYIAEYGGTSIGVARGGAGTYSYNQYIYTRLANMIGAVTIETGYDMAGLEMADAMTASFTAPYLAGNDVQDVLNSKNIFTWARNSTVAGLPNQSYINTAVANGTKRIVIDPVYTPTAAHADLWIPIRPATDGALALAMTNYIIANGLADDEYLRDCTVAPLLVKESDGKYLRMSELGVEPEEGPINPMTGQPTVIDPPAVMSSDGQTAVAVNTIADPLIRGSFDIDGIKVNTAYEMLVARVSEWSLERAASVCDVPAEKIAELANLYVDGPSLIEIGFGNDHWGNGASVTHCQLTLAMVAGQYGLAGGGIGGVQGNSTNGIPGANFLGMYYPEGAPFTGISTSLADFHQIVDEGKYGDREVVVKSLLVTTGNPVACSPDRERIKKTFDALDLVICVDWLMTDTANYSDIVLPAAHWFEIETINACPTPYADFQEMCIPPQCECKSDIDIAALLGVALGYKDAMDLDTEAFHKIALDSDLCREAGLTWESIKEQKHLRHAPEAYVYGNRENPFLTATGRGQFYIEDVKPRFDHGQSLDAATLALPSFQLPDEAWAEGCDEFPKYELANKYPLTLMSQRDKFKVHTTFAPHPWFLELQPEPTLRISPVDAELRGIKEDDYVRVRNDRGACKLKAHMDAGLRPGIVLTEHTWADNQYLDGNYTALTSCVTEQFKPAPHPFDTLVEVELW</sequence>
<comment type="caution">
    <text evidence="8">The sequence shown here is derived from an EMBL/GenBank/DDBJ whole genome shotgun (WGS) entry which is preliminary data.</text>
</comment>
<evidence type="ECO:0000256" key="1">
    <source>
        <dbReference type="ARBA" id="ARBA00010312"/>
    </source>
</evidence>
<keyword evidence="9" id="KW-1185">Reference proteome</keyword>
<dbReference type="SMART" id="SM00926">
    <property type="entry name" value="Molybdop_Fe4S4"/>
    <property type="match status" value="1"/>
</dbReference>
<evidence type="ECO:0000259" key="7">
    <source>
        <dbReference type="PROSITE" id="PS51669"/>
    </source>
</evidence>
<gene>
    <name evidence="8" type="ORF">VIN30_10145</name>
</gene>
<evidence type="ECO:0000313" key="8">
    <source>
        <dbReference type="EMBL" id="MEC4176806.1"/>
    </source>
</evidence>
<dbReference type="InterPro" id="IPR050612">
    <property type="entry name" value="Prok_Mopterin_Oxidored"/>
</dbReference>
<dbReference type="PROSITE" id="PS51669">
    <property type="entry name" value="4FE4S_MOW_BIS_MGD"/>
    <property type="match status" value="1"/>
</dbReference>
<comment type="similarity">
    <text evidence="1">Belongs to the prokaryotic molybdopterin-containing oxidoreductase family.</text>
</comment>
<evidence type="ECO:0000256" key="3">
    <source>
        <dbReference type="ARBA" id="ARBA00022729"/>
    </source>
</evidence>
<dbReference type="EMBL" id="JAYMFF010000022">
    <property type="protein sequence ID" value="MEC4176806.1"/>
    <property type="molecule type" value="Genomic_DNA"/>
</dbReference>
<keyword evidence="4" id="KW-0560">Oxidoreductase</keyword>
<evidence type="ECO:0000313" key="9">
    <source>
        <dbReference type="Proteomes" id="UP001349994"/>
    </source>
</evidence>
<protein>
    <submittedName>
        <fullName evidence="8">Molybdopterin-dependent oxidoreductase</fullName>
    </submittedName>
</protein>
<dbReference type="InterPro" id="IPR006311">
    <property type="entry name" value="TAT_signal"/>
</dbReference>
<keyword evidence="3" id="KW-0732">Signal</keyword>
<dbReference type="RefSeq" id="WP_338211324.1">
    <property type="nucleotide sequence ID" value="NZ_JAYMFF010000022.1"/>
</dbReference>
<dbReference type="PANTHER" id="PTHR43742">
    <property type="entry name" value="TRIMETHYLAMINE-N-OXIDE REDUCTASE"/>
    <property type="match status" value="1"/>
</dbReference>
<dbReference type="Pfam" id="PF00384">
    <property type="entry name" value="Molybdopterin"/>
    <property type="match status" value="1"/>
</dbReference>
<evidence type="ECO:0000256" key="4">
    <source>
        <dbReference type="ARBA" id="ARBA00023002"/>
    </source>
</evidence>
<dbReference type="PROSITE" id="PS51318">
    <property type="entry name" value="TAT"/>
    <property type="match status" value="1"/>
</dbReference>
<dbReference type="Gene3D" id="2.40.40.20">
    <property type="match status" value="1"/>
</dbReference>
<feature type="domain" description="4Fe-4S Mo/W bis-MGD-type" evidence="7">
    <location>
        <begin position="56"/>
        <end position="113"/>
    </location>
</feature>